<gene>
    <name evidence="4" type="ORF">PICST_30556</name>
</gene>
<dbReference type="AlphaFoldDB" id="A3LR43"/>
<dbReference type="SUPFAM" id="SSF144232">
    <property type="entry name" value="HIT/MYND zinc finger-like"/>
    <property type="match status" value="1"/>
</dbReference>
<feature type="region of interest" description="Disordered" evidence="2">
    <location>
        <begin position="122"/>
        <end position="152"/>
    </location>
</feature>
<evidence type="ECO:0000313" key="4">
    <source>
        <dbReference type="EMBL" id="ABN65320.2"/>
    </source>
</evidence>
<dbReference type="RefSeq" id="XP_001383349.2">
    <property type="nucleotide sequence ID" value="XM_001383312.1"/>
</dbReference>
<evidence type="ECO:0000256" key="1">
    <source>
        <dbReference type="PROSITE-ProRule" id="PRU00453"/>
    </source>
</evidence>
<sequence>MLRPQGQDLSSQSSTTILCGICHQNTSNYACPQCKILYCSMVCFKSPEHESCSKQFLKKNVESSETETASQKKMLEILDKYTMEDDQQDDYVEKEPKRQWKYVPPESTAKQIEELKTKFGFSGSKKNTFEHEPSNDSDSDKTDHELTAQEERELEELVNGATEEQLLQILSPEQLRQFQDLIENGYYEDADSDDDYE</sequence>
<dbReference type="InParanoid" id="A3LR43"/>
<dbReference type="KEGG" id="pic:PICST_30556"/>
<evidence type="ECO:0000259" key="3">
    <source>
        <dbReference type="PROSITE" id="PS51083"/>
    </source>
</evidence>
<evidence type="ECO:0000256" key="2">
    <source>
        <dbReference type="SAM" id="MobiDB-lite"/>
    </source>
</evidence>
<dbReference type="HOGENOM" id="CLU_1384612_0_0_1"/>
<protein>
    <submittedName>
        <fullName evidence="4">Cytochrome c heme-binding site</fullName>
    </submittedName>
</protein>
<dbReference type="PANTHER" id="PTHR15555:SF0">
    <property type="entry name" value="ZINC FINGER HIT DOMAIN-CONTAINING PROTEIN 2"/>
    <property type="match status" value="1"/>
</dbReference>
<dbReference type="Proteomes" id="UP000002258">
    <property type="component" value="Chromosome 3"/>
</dbReference>
<keyword evidence="1" id="KW-0863">Zinc-finger</keyword>
<keyword evidence="1" id="KW-0479">Metal-binding</keyword>
<evidence type="ECO:0000313" key="5">
    <source>
        <dbReference type="Proteomes" id="UP000002258"/>
    </source>
</evidence>
<dbReference type="Pfam" id="PF04438">
    <property type="entry name" value="zf-HIT"/>
    <property type="match status" value="1"/>
</dbReference>
<dbReference type="InterPro" id="IPR039646">
    <property type="entry name" value="ZNHIT2"/>
</dbReference>
<dbReference type="OrthoDB" id="4088682at2759"/>
<dbReference type="PANTHER" id="PTHR15555">
    <property type="entry name" value="ZINC FINGER HIT DOMAIN CONTAINING PROTEIN 2 PROTEIN FON -RELATED"/>
    <property type="match status" value="1"/>
</dbReference>
<dbReference type="GO" id="GO:0008270">
    <property type="term" value="F:zinc ion binding"/>
    <property type="evidence" value="ECO:0007669"/>
    <property type="project" value="UniProtKB-UniRule"/>
</dbReference>
<dbReference type="OMA" id="TIKCYRN"/>
<dbReference type="CDD" id="cd23024">
    <property type="entry name" value="zf-HIT_ZNHIT2-3"/>
    <property type="match status" value="1"/>
</dbReference>
<dbReference type="PROSITE" id="PS51083">
    <property type="entry name" value="ZF_HIT"/>
    <property type="match status" value="1"/>
</dbReference>
<feature type="domain" description="HIT-type" evidence="3">
    <location>
        <begin position="19"/>
        <end position="52"/>
    </location>
</feature>
<dbReference type="GeneID" id="4838312"/>
<name>A3LR43_PICST</name>
<feature type="compositionally biased region" description="Basic and acidic residues" evidence="2">
    <location>
        <begin position="127"/>
        <end position="151"/>
    </location>
</feature>
<reference evidence="4 5" key="1">
    <citation type="journal article" date="2007" name="Nat. Biotechnol.">
        <title>Genome sequence of the lignocellulose-bioconverting and xylose-fermenting yeast Pichia stipitis.</title>
        <authorList>
            <person name="Jeffries T.W."/>
            <person name="Grigoriev I.V."/>
            <person name="Grimwood J."/>
            <person name="Laplaza J.M."/>
            <person name="Aerts A."/>
            <person name="Salamov A."/>
            <person name="Schmutz J."/>
            <person name="Lindquist E."/>
            <person name="Dehal P."/>
            <person name="Shapiro H."/>
            <person name="Jin Y.S."/>
            <person name="Passoth V."/>
            <person name="Richardson P.M."/>
        </authorList>
    </citation>
    <scope>NUCLEOTIDE SEQUENCE [LARGE SCALE GENOMIC DNA]</scope>
    <source>
        <strain evidence="5">ATCC 58785 / CBS 6054 / NBRC 10063 / NRRL Y-11545</strain>
    </source>
</reference>
<dbReference type="InterPro" id="IPR007529">
    <property type="entry name" value="Znf_HIT"/>
</dbReference>
<dbReference type="eggNOG" id="KOG4317">
    <property type="taxonomic scope" value="Eukaryota"/>
</dbReference>
<keyword evidence="1" id="KW-0862">Zinc</keyword>
<organism evidence="4 5">
    <name type="scientific">Scheffersomyces stipitis (strain ATCC 58785 / CBS 6054 / NBRC 10063 / NRRL Y-11545)</name>
    <name type="common">Yeast</name>
    <name type="synonym">Pichia stipitis</name>
    <dbReference type="NCBI Taxonomy" id="322104"/>
    <lineage>
        <taxon>Eukaryota</taxon>
        <taxon>Fungi</taxon>
        <taxon>Dikarya</taxon>
        <taxon>Ascomycota</taxon>
        <taxon>Saccharomycotina</taxon>
        <taxon>Pichiomycetes</taxon>
        <taxon>Debaryomycetaceae</taxon>
        <taxon>Scheffersomyces</taxon>
    </lineage>
</organism>
<proteinExistence type="predicted"/>
<dbReference type="Gene3D" id="3.30.60.190">
    <property type="match status" value="1"/>
</dbReference>
<accession>A3LR43</accession>
<keyword evidence="5" id="KW-1185">Reference proteome</keyword>
<dbReference type="EMBL" id="CP000497">
    <property type="protein sequence ID" value="ABN65320.2"/>
    <property type="molecule type" value="Genomic_DNA"/>
</dbReference>
<dbReference type="STRING" id="322104.A3LR43"/>